<dbReference type="Pfam" id="PF12784">
    <property type="entry name" value="PDDEXK_2"/>
    <property type="match status" value="3"/>
</dbReference>
<dbReference type="OrthoDB" id="2398125at2759"/>
<dbReference type="AlphaFoldDB" id="A0A1Y2ARM6"/>
<dbReference type="PANTHER" id="PTHR41317">
    <property type="entry name" value="PD-(D_E)XK NUCLEASE FAMILY TRANSPOSASE"/>
    <property type="match status" value="1"/>
</dbReference>
<protein>
    <submittedName>
        <fullName evidence="2">Uncharacterized protein</fullName>
    </submittedName>
</protein>
<evidence type="ECO:0000313" key="2">
    <source>
        <dbReference type="EMBL" id="ORY25228.1"/>
    </source>
</evidence>
<dbReference type="InterPro" id="IPR010106">
    <property type="entry name" value="RpnA"/>
</dbReference>
<dbReference type="NCBIfam" id="TIGR01784">
    <property type="entry name" value="T_den_put_tspse"/>
    <property type="match status" value="1"/>
</dbReference>
<keyword evidence="3" id="KW-1185">Reference proteome</keyword>
<dbReference type="Proteomes" id="UP000193920">
    <property type="component" value="Unassembled WGS sequence"/>
</dbReference>
<accession>A0A1Y2ARM6</accession>
<dbReference type="PANTHER" id="PTHR41317:SF1">
    <property type="entry name" value="PD-(D_E)XK NUCLEASE FAMILY TRANSPOSASE"/>
    <property type="match status" value="1"/>
</dbReference>
<comment type="caution">
    <text evidence="2">The sequence shown here is derived from an EMBL/GenBank/DDBJ whole genome shotgun (WGS) entry which is preliminary data.</text>
</comment>
<feature type="compositionally biased region" description="Basic and acidic residues" evidence="1">
    <location>
        <begin position="82"/>
        <end position="93"/>
    </location>
</feature>
<evidence type="ECO:0000313" key="3">
    <source>
        <dbReference type="Proteomes" id="UP000193920"/>
    </source>
</evidence>
<reference evidence="2 3" key="1">
    <citation type="submission" date="2016-08" db="EMBL/GenBank/DDBJ databases">
        <title>A Parts List for Fungal Cellulosomes Revealed by Comparative Genomics.</title>
        <authorList>
            <consortium name="DOE Joint Genome Institute"/>
            <person name="Haitjema C.H."/>
            <person name="Gilmore S.P."/>
            <person name="Henske J.K."/>
            <person name="Solomon K.V."/>
            <person name="De Groot R."/>
            <person name="Kuo A."/>
            <person name="Mondo S.J."/>
            <person name="Salamov A.A."/>
            <person name="Labutti K."/>
            <person name="Zhao Z."/>
            <person name="Chiniquy J."/>
            <person name="Barry K."/>
            <person name="Brewer H.M."/>
            <person name="Purvine S.O."/>
            <person name="Wright A.T."/>
            <person name="Boxma B."/>
            <person name="Van Alen T."/>
            <person name="Hackstein J.H."/>
            <person name="Baker S.E."/>
            <person name="Grigoriev I.V."/>
            <person name="O'Malley M.A."/>
        </authorList>
    </citation>
    <scope>NUCLEOTIDE SEQUENCE [LARGE SCALE GENOMIC DNA]</scope>
    <source>
        <strain evidence="2 3">G1</strain>
    </source>
</reference>
<name>A0A1Y2ARM6_9FUNG</name>
<organism evidence="2 3">
    <name type="scientific">Neocallimastix californiae</name>
    <dbReference type="NCBI Taxonomy" id="1754190"/>
    <lineage>
        <taxon>Eukaryota</taxon>
        <taxon>Fungi</taxon>
        <taxon>Fungi incertae sedis</taxon>
        <taxon>Chytridiomycota</taxon>
        <taxon>Chytridiomycota incertae sedis</taxon>
        <taxon>Neocallimastigomycetes</taxon>
        <taxon>Neocallimastigales</taxon>
        <taxon>Neocallimastigaceae</taxon>
        <taxon>Neocallimastix</taxon>
    </lineage>
</organism>
<dbReference type="STRING" id="1754190.A0A1Y2ARM6"/>
<feature type="region of interest" description="Disordered" evidence="1">
    <location>
        <begin position="69"/>
        <end position="93"/>
    </location>
</feature>
<proteinExistence type="predicted"/>
<sequence>MNIFEKEKKMLDPKNDVIFKNLFGVSQNKDIMIDFLNKILEFEKNPIVDLSYINTEIVPVKADKSLIGNMKKNNNEETNQSNEEKEVNDKEENNELYGKLGRMDVLVNSFIETPSSNYNLRETNERKKRDIDKIIYPENIDLLAKTRTNKLINIEIQMNNKGHMGKRSLYYAAGIIFHSLPRNEPYEKVPDLVMINILNYVAIKDSTVNSEQFNNESEYNAYINELQNRCHSVYTIQNTQTNKTEIFKNSLIFHFIELPKFLNEINKNQLESEKYSWIKFLLKPEIYKDTEKKLFKRAYNYLNYLGTRREIREAYERIEKVERDHLSAMSEYGKEKYIEGEKNGEKNGEKKGEKISAVRFVIPLLKKRKLSLDEIKDHCKLSKDDLKNIDNFINNPKRSIRELAIILNLDINQLIEICEISNIYYIEKEEFDKEKRRRFM</sequence>
<gene>
    <name evidence="2" type="ORF">LY90DRAFT_706374</name>
</gene>
<dbReference type="EMBL" id="MCOG01000214">
    <property type="protein sequence ID" value="ORY25228.1"/>
    <property type="molecule type" value="Genomic_DNA"/>
</dbReference>
<evidence type="ECO:0000256" key="1">
    <source>
        <dbReference type="SAM" id="MobiDB-lite"/>
    </source>
</evidence>